<dbReference type="OrthoDB" id="9806179at2"/>
<feature type="binding site" evidence="11">
    <location>
        <begin position="358"/>
        <end position="372"/>
    </location>
    <ligand>
        <name>NAD(+)</name>
        <dbReference type="ChEBI" id="CHEBI:57540"/>
    </ligand>
</feature>
<keyword evidence="11" id="KW-0521">NADP</keyword>
<feature type="domain" description="Thioredoxin-like fold" evidence="14">
    <location>
        <begin position="120"/>
        <end position="194"/>
    </location>
</feature>
<evidence type="ECO:0000256" key="3">
    <source>
        <dbReference type="ARBA" id="ARBA00020059"/>
    </source>
</evidence>
<evidence type="ECO:0000256" key="4">
    <source>
        <dbReference type="ARBA" id="ARBA00022630"/>
    </source>
</evidence>
<evidence type="ECO:0000256" key="2">
    <source>
        <dbReference type="ARBA" id="ARBA00011738"/>
    </source>
</evidence>
<evidence type="ECO:0000256" key="8">
    <source>
        <dbReference type="ARBA" id="ARBA00023157"/>
    </source>
</evidence>
<dbReference type="GO" id="GO:0000302">
    <property type="term" value="P:response to reactive oxygen species"/>
    <property type="evidence" value="ECO:0007669"/>
    <property type="project" value="InterPro"/>
</dbReference>
<dbReference type="InterPro" id="IPR050097">
    <property type="entry name" value="Ferredoxin-NADP_redctase_2"/>
</dbReference>
<keyword evidence="8 12" id="KW-1015">Disulfide bond</keyword>
<gene>
    <name evidence="15" type="ORF">C9I99_25865</name>
</gene>
<keyword evidence="4" id="KW-0285">Flavoprotein</keyword>
<dbReference type="AlphaFoldDB" id="A0A2T3IK61"/>
<dbReference type="SUPFAM" id="SSF51905">
    <property type="entry name" value="FAD/NAD(P)-binding domain"/>
    <property type="match status" value="1"/>
</dbReference>
<dbReference type="CDD" id="cd02974">
    <property type="entry name" value="AhpF_NTD_N"/>
    <property type="match status" value="1"/>
</dbReference>
<dbReference type="InterPro" id="IPR036188">
    <property type="entry name" value="FAD/NAD-bd_sf"/>
</dbReference>
<keyword evidence="9 12" id="KW-0676">Redox-active center</keyword>
<dbReference type="InterPro" id="IPR036249">
    <property type="entry name" value="Thioredoxin-like_sf"/>
</dbReference>
<feature type="binding site" evidence="11">
    <location>
        <begin position="214"/>
        <end position="229"/>
    </location>
    <ligand>
        <name>FAD</name>
        <dbReference type="ChEBI" id="CHEBI:57692"/>
    </ligand>
</feature>
<feature type="domain" description="FAD/NAD(P)-binding" evidence="13">
    <location>
        <begin position="213"/>
        <end position="506"/>
    </location>
</feature>
<dbReference type="PROSITE" id="PS00573">
    <property type="entry name" value="PYRIDINE_REDOX_2"/>
    <property type="match status" value="1"/>
</dbReference>
<keyword evidence="5 11" id="KW-0274">FAD</keyword>
<comment type="cofactor">
    <cofactor evidence="11">
        <name>FAD</name>
        <dbReference type="ChEBI" id="CHEBI:57692"/>
    </cofactor>
    <text evidence="11">Binds 1 FAD per subunit.</text>
</comment>
<dbReference type="Pfam" id="PF13192">
    <property type="entry name" value="Thioredoxin_3"/>
    <property type="match status" value="1"/>
</dbReference>
<dbReference type="Gene3D" id="3.40.30.80">
    <property type="match status" value="1"/>
</dbReference>
<sequence length="536" mass="57216">MLDQAMKQQLKAYLENLKTNVQLVLSLDGSETANKLQALADDIASLTSKIEVTRDDSASSRQPIMQVVNKEKGTAIGFAGLPMGHEFTSLVLALLHSGAHPIKLEAETIEQIKALNQPLNVEIYISLSCQNCPEVVQAFNMMSAINPLIKTTMIDGAAFQDEVKSRDIMAVPSVFINGELFGQGRMSLAEILNKVDTGAAEKKAASLSEQEPFDVLVVGGGPAGSSAAIYAARKGIRTGVVAERFGGQVMDTMAIENFISVKATTGPKLVASLEEHVKEYGVEVMTEQRAANIIDAEKTADGYIHVELESGAVLKARTVITSTGARWREMNVPGEQEYRNKGVAYCPHCDGPLFKGKKTAVIGGGNSGIEAAIDLAGIVEHVTVLEFADTLRADQVLIDKANATPNIEIIKMAQTTQVLGDGNRVTGLEYKDRNTGELKEIELAGIFVQIGLMPNSEWLKGTEVELSPRGEIEINAHGATSMKGVFAAGDVTTVPYKQIIIAMGEGAKASLGAFDYLIRNPAPAKAAETAETAETA</sequence>
<evidence type="ECO:0000256" key="7">
    <source>
        <dbReference type="ARBA" id="ARBA00023027"/>
    </source>
</evidence>
<keyword evidence="7 11" id="KW-0520">NAD</keyword>
<dbReference type="EMBL" id="PYMH01000023">
    <property type="protein sequence ID" value="PSU28741.1"/>
    <property type="molecule type" value="Genomic_DNA"/>
</dbReference>
<proteinExistence type="inferred from homology"/>
<dbReference type="Pfam" id="PF07992">
    <property type="entry name" value="Pyr_redox_2"/>
    <property type="match status" value="1"/>
</dbReference>
<dbReference type="InterPro" id="IPR012081">
    <property type="entry name" value="Alkyl_hydroperoxide_Rdtase_suF"/>
</dbReference>
<comment type="subunit">
    <text evidence="2">Homodimer.</text>
</comment>
<dbReference type="CDD" id="cd03026">
    <property type="entry name" value="AhpF_NTD_C"/>
    <property type="match status" value="1"/>
</dbReference>
<dbReference type="PANTHER" id="PTHR48105">
    <property type="entry name" value="THIOREDOXIN REDUCTASE 1-RELATED-RELATED"/>
    <property type="match status" value="1"/>
</dbReference>
<dbReference type="GO" id="GO:0050660">
    <property type="term" value="F:flavin adenine dinucleotide binding"/>
    <property type="evidence" value="ECO:0007669"/>
    <property type="project" value="InterPro"/>
</dbReference>
<dbReference type="GO" id="GO:0051287">
    <property type="term" value="F:NAD binding"/>
    <property type="evidence" value="ECO:0007669"/>
    <property type="project" value="InterPro"/>
</dbReference>
<dbReference type="NCBIfam" id="TIGR03140">
    <property type="entry name" value="AhpF"/>
    <property type="match status" value="1"/>
</dbReference>
<dbReference type="GO" id="GO:0016668">
    <property type="term" value="F:oxidoreductase activity, acting on a sulfur group of donors, NAD(P) as acceptor"/>
    <property type="evidence" value="ECO:0007669"/>
    <property type="project" value="UniProtKB-ARBA"/>
</dbReference>
<feature type="disulfide bond" description="Redox-active" evidence="12">
    <location>
        <begin position="346"/>
        <end position="349"/>
    </location>
</feature>
<dbReference type="GO" id="GO:0032991">
    <property type="term" value="C:protein-containing complex"/>
    <property type="evidence" value="ECO:0007669"/>
    <property type="project" value="UniProtKB-ARBA"/>
</dbReference>
<dbReference type="InterPro" id="IPR044142">
    <property type="entry name" value="AhpF_NTD_N"/>
</dbReference>
<evidence type="ECO:0000259" key="14">
    <source>
        <dbReference type="Pfam" id="PF13192"/>
    </source>
</evidence>
<dbReference type="InterPro" id="IPR044141">
    <property type="entry name" value="AhpF_NTD_C"/>
</dbReference>
<keyword evidence="6" id="KW-0560">Oxidoreductase</keyword>
<evidence type="ECO:0000256" key="5">
    <source>
        <dbReference type="ARBA" id="ARBA00022827"/>
    </source>
</evidence>
<evidence type="ECO:0000256" key="9">
    <source>
        <dbReference type="ARBA" id="ARBA00023284"/>
    </source>
</evidence>
<protein>
    <recommendedName>
        <fullName evidence="3">Alkyl hydroperoxide reductase subunit F</fullName>
    </recommendedName>
</protein>
<keyword evidence="16" id="KW-1185">Reference proteome</keyword>
<dbReference type="PIRSF" id="PIRSF000238">
    <property type="entry name" value="AhpF"/>
    <property type="match status" value="1"/>
</dbReference>
<dbReference type="InterPro" id="IPR008255">
    <property type="entry name" value="Pyr_nucl-diS_OxRdtase_2_AS"/>
</dbReference>
<dbReference type="SUPFAM" id="SSF52833">
    <property type="entry name" value="Thioredoxin-like"/>
    <property type="match status" value="2"/>
</dbReference>
<evidence type="ECO:0000313" key="16">
    <source>
        <dbReference type="Proteomes" id="UP000241222"/>
    </source>
</evidence>
<evidence type="ECO:0000256" key="10">
    <source>
        <dbReference type="ARBA" id="ARBA00024806"/>
    </source>
</evidence>
<dbReference type="GO" id="GO:0102039">
    <property type="term" value="F:NADH-dependent peroxiredoxin activity"/>
    <property type="evidence" value="ECO:0007669"/>
    <property type="project" value="InterPro"/>
</dbReference>
<accession>A0A2T3IK61</accession>
<dbReference type="PRINTS" id="PR00368">
    <property type="entry name" value="FADPNR"/>
</dbReference>
<evidence type="ECO:0000313" key="15">
    <source>
        <dbReference type="EMBL" id="PSU28741.1"/>
    </source>
</evidence>
<dbReference type="PROSITE" id="PS51354">
    <property type="entry name" value="GLUTAREDOXIN_2"/>
    <property type="match status" value="1"/>
</dbReference>
<dbReference type="InterPro" id="IPR012336">
    <property type="entry name" value="Thioredoxin-like_fold"/>
</dbReference>
<dbReference type="PRINTS" id="PR00469">
    <property type="entry name" value="PNDRDTASEII"/>
</dbReference>
<comment type="similarity">
    <text evidence="1">Belongs to the class-II pyridine nucleotide-disulfide oxidoreductase family.</text>
</comment>
<name>A0A2T3IK61_9GAMM</name>
<evidence type="ECO:0000256" key="11">
    <source>
        <dbReference type="PIRSR" id="PIRSR000238-1"/>
    </source>
</evidence>
<dbReference type="Proteomes" id="UP000241222">
    <property type="component" value="Unassembled WGS sequence"/>
</dbReference>
<reference evidence="15 16" key="1">
    <citation type="submission" date="2018-03" db="EMBL/GenBank/DDBJ databases">
        <title>Whole genome sequencing of Histamine producing bacteria.</title>
        <authorList>
            <person name="Butler K."/>
        </authorList>
    </citation>
    <scope>NUCLEOTIDE SEQUENCE [LARGE SCALE GENOMIC DNA]</scope>
    <source>
        <strain evidence="15 16">JCM 13586</strain>
    </source>
</reference>
<dbReference type="Gene3D" id="3.50.50.60">
    <property type="entry name" value="FAD/NAD(P)-binding domain"/>
    <property type="match status" value="2"/>
</dbReference>
<comment type="function">
    <text evidence="10">Serves to protect the cell against DNA damage by alkyl hydroperoxides. It can use either NADH or NADPH as electron donor for direct reduction of redox dyes or of alkyl hydroperoxides when combined with the AhpC protein.</text>
</comment>
<evidence type="ECO:0000259" key="13">
    <source>
        <dbReference type="Pfam" id="PF07992"/>
    </source>
</evidence>
<dbReference type="InterPro" id="IPR023753">
    <property type="entry name" value="FAD/NAD-binding_dom"/>
</dbReference>
<dbReference type="FunFam" id="3.50.50.60:FF:000007">
    <property type="entry name" value="Alkyl hydroperoxide reductase, F subunit"/>
    <property type="match status" value="1"/>
</dbReference>
<evidence type="ECO:0000256" key="6">
    <source>
        <dbReference type="ARBA" id="ARBA00023002"/>
    </source>
</evidence>
<dbReference type="RefSeq" id="WP_107351746.1">
    <property type="nucleotide sequence ID" value="NZ_PYMH01000023.1"/>
</dbReference>
<feature type="binding site" evidence="11">
    <location>
        <begin position="480"/>
        <end position="490"/>
    </location>
    <ligand>
        <name>FAD</name>
        <dbReference type="ChEBI" id="CHEBI:57692"/>
    </ligand>
</feature>
<comment type="caution">
    <text evidence="15">The sequence shown here is derived from an EMBL/GenBank/DDBJ whole genome shotgun (WGS) entry which is preliminary data.</text>
</comment>
<evidence type="ECO:0000256" key="12">
    <source>
        <dbReference type="PIRSR" id="PIRSR000238-2"/>
    </source>
</evidence>
<dbReference type="GO" id="GO:0005829">
    <property type="term" value="C:cytosol"/>
    <property type="evidence" value="ECO:0007669"/>
    <property type="project" value="UniProtKB-ARBA"/>
</dbReference>
<evidence type="ECO:0000256" key="1">
    <source>
        <dbReference type="ARBA" id="ARBA00009333"/>
    </source>
</evidence>
<organism evidence="15 16">
    <name type="scientific">Photobacterium lutimaris</name>
    <dbReference type="NCBI Taxonomy" id="388278"/>
    <lineage>
        <taxon>Bacteria</taxon>
        <taxon>Pseudomonadati</taxon>
        <taxon>Pseudomonadota</taxon>
        <taxon>Gammaproteobacteria</taxon>
        <taxon>Vibrionales</taxon>
        <taxon>Vibrionaceae</taxon>
        <taxon>Photobacterium</taxon>
    </lineage>
</organism>